<dbReference type="EMBL" id="JAFLCK010000036">
    <property type="protein sequence ID" value="MBN8662341.1"/>
    <property type="molecule type" value="Genomic_DNA"/>
</dbReference>
<protein>
    <submittedName>
        <fullName evidence="1">Uncharacterized protein</fullName>
    </submittedName>
</protein>
<accession>A0A8J7PAB3</accession>
<comment type="caution">
    <text evidence="1">The sequence shown here is derived from an EMBL/GenBank/DDBJ whole genome shotgun (WGS) entry which is preliminary data.</text>
</comment>
<gene>
    <name evidence="1" type="ORF">J0M35_18370</name>
</gene>
<dbReference type="Proteomes" id="UP000664277">
    <property type="component" value="Unassembled WGS sequence"/>
</dbReference>
<proteinExistence type="predicted"/>
<name>A0A8J7PAB3_9BACT</name>
<organism evidence="1 2">
    <name type="scientific">Candidatus Obscuribacter phosphatis</name>
    <dbReference type="NCBI Taxonomy" id="1906157"/>
    <lineage>
        <taxon>Bacteria</taxon>
        <taxon>Bacillati</taxon>
        <taxon>Candidatus Melainabacteria</taxon>
        <taxon>Candidatus Obscuribacterales</taxon>
        <taxon>Candidatus Obscuribacteraceae</taxon>
        <taxon>Candidatus Obscuribacter</taxon>
    </lineage>
</organism>
<evidence type="ECO:0000313" key="1">
    <source>
        <dbReference type="EMBL" id="MBN8662341.1"/>
    </source>
</evidence>
<sequence>MSIFDDRVENNQPEPETPQDLRFWFELFKPVIKTTAEDMSDSLAQVMRRDKTVAAFATASLNRFVGGNEDDVYNV</sequence>
<dbReference type="AlphaFoldDB" id="A0A8J7PAB3"/>
<reference evidence="1" key="1">
    <citation type="submission" date="2021-02" db="EMBL/GenBank/DDBJ databases">
        <title>Genome-Resolved Metagenomics of a Microbial Community Performing Photosynthetic Biological Nutrient Removal.</title>
        <authorList>
            <person name="Mcdaniel E.A."/>
        </authorList>
    </citation>
    <scope>NUCLEOTIDE SEQUENCE</scope>
    <source>
        <strain evidence="1">UWPOB_OBS1</strain>
    </source>
</reference>
<evidence type="ECO:0000313" key="2">
    <source>
        <dbReference type="Proteomes" id="UP000664277"/>
    </source>
</evidence>